<sequence length="93" mass="9883">MALGSFGTCGTRKREVRSSADSGEAGKRRTNALGTRGTKVHELCGSAESDENGTIGPGELGTFGTKSSDGPEKNRLRVNRPIREQRAQLNLGH</sequence>
<feature type="compositionally biased region" description="Basic and acidic residues" evidence="1">
    <location>
        <begin position="69"/>
        <end position="86"/>
    </location>
</feature>
<dbReference type="Proteomes" id="UP000824469">
    <property type="component" value="Unassembled WGS sequence"/>
</dbReference>
<feature type="non-terminal residue" evidence="2">
    <location>
        <position position="93"/>
    </location>
</feature>
<evidence type="ECO:0000313" key="3">
    <source>
        <dbReference type="Proteomes" id="UP000824469"/>
    </source>
</evidence>
<evidence type="ECO:0000313" key="2">
    <source>
        <dbReference type="EMBL" id="KAH9315853.1"/>
    </source>
</evidence>
<gene>
    <name evidence="2" type="ORF">KI387_024480</name>
</gene>
<organism evidence="2 3">
    <name type="scientific">Taxus chinensis</name>
    <name type="common">Chinese yew</name>
    <name type="synonym">Taxus wallichiana var. chinensis</name>
    <dbReference type="NCBI Taxonomy" id="29808"/>
    <lineage>
        <taxon>Eukaryota</taxon>
        <taxon>Viridiplantae</taxon>
        <taxon>Streptophyta</taxon>
        <taxon>Embryophyta</taxon>
        <taxon>Tracheophyta</taxon>
        <taxon>Spermatophyta</taxon>
        <taxon>Pinopsida</taxon>
        <taxon>Pinidae</taxon>
        <taxon>Conifers II</taxon>
        <taxon>Cupressales</taxon>
        <taxon>Taxaceae</taxon>
        <taxon>Taxus</taxon>
    </lineage>
</organism>
<accession>A0AA38G5S9</accession>
<reference evidence="2 3" key="1">
    <citation type="journal article" date="2021" name="Nat. Plants">
        <title>The Taxus genome provides insights into paclitaxel biosynthesis.</title>
        <authorList>
            <person name="Xiong X."/>
            <person name="Gou J."/>
            <person name="Liao Q."/>
            <person name="Li Y."/>
            <person name="Zhou Q."/>
            <person name="Bi G."/>
            <person name="Li C."/>
            <person name="Du R."/>
            <person name="Wang X."/>
            <person name="Sun T."/>
            <person name="Guo L."/>
            <person name="Liang H."/>
            <person name="Lu P."/>
            <person name="Wu Y."/>
            <person name="Zhang Z."/>
            <person name="Ro D.K."/>
            <person name="Shang Y."/>
            <person name="Huang S."/>
            <person name="Yan J."/>
        </authorList>
    </citation>
    <scope>NUCLEOTIDE SEQUENCE [LARGE SCALE GENOMIC DNA]</scope>
    <source>
        <strain evidence="2">Ta-2019</strain>
    </source>
</reference>
<keyword evidence="3" id="KW-1185">Reference proteome</keyword>
<protein>
    <submittedName>
        <fullName evidence="2">Uncharacterized protein</fullName>
    </submittedName>
</protein>
<feature type="region of interest" description="Disordered" evidence="1">
    <location>
        <begin position="1"/>
        <end position="93"/>
    </location>
</feature>
<dbReference type="AlphaFoldDB" id="A0AA38G5S9"/>
<dbReference type="EMBL" id="JAHRHJ020000005">
    <property type="protein sequence ID" value="KAH9315853.1"/>
    <property type="molecule type" value="Genomic_DNA"/>
</dbReference>
<comment type="caution">
    <text evidence="2">The sequence shown here is derived from an EMBL/GenBank/DDBJ whole genome shotgun (WGS) entry which is preliminary data.</text>
</comment>
<proteinExistence type="predicted"/>
<evidence type="ECO:0000256" key="1">
    <source>
        <dbReference type="SAM" id="MobiDB-lite"/>
    </source>
</evidence>
<name>A0AA38G5S9_TAXCH</name>